<keyword evidence="4" id="KW-1185">Reference proteome</keyword>
<dbReference type="Proteomes" id="UP000250266">
    <property type="component" value="Unassembled WGS sequence"/>
</dbReference>
<evidence type="ECO:0000259" key="2">
    <source>
        <dbReference type="PROSITE" id="PS51194"/>
    </source>
</evidence>
<feature type="compositionally biased region" description="Polar residues" evidence="1">
    <location>
        <begin position="266"/>
        <end position="286"/>
    </location>
</feature>
<evidence type="ECO:0000313" key="4">
    <source>
        <dbReference type="Proteomes" id="UP000250266"/>
    </source>
</evidence>
<feature type="domain" description="Helicase C-terminal" evidence="2">
    <location>
        <begin position="4"/>
        <end position="168"/>
    </location>
</feature>
<dbReference type="InterPro" id="IPR001650">
    <property type="entry name" value="Helicase_C-like"/>
</dbReference>
<evidence type="ECO:0000256" key="1">
    <source>
        <dbReference type="SAM" id="MobiDB-lite"/>
    </source>
</evidence>
<accession>A0A8E2DVV6</accession>
<dbReference type="PROSITE" id="PS51194">
    <property type="entry name" value="HELICASE_CTER"/>
    <property type="match status" value="1"/>
</dbReference>
<organism evidence="3 4">
    <name type="scientific">Lepidopterella palustris CBS 459.81</name>
    <dbReference type="NCBI Taxonomy" id="1314670"/>
    <lineage>
        <taxon>Eukaryota</taxon>
        <taxon>Fungi</taxon>
        <taxon>Dikarya</taxon>
        <taxon>Ascomycota</taxon>
        <taxon>Pezizomycotina</taxon>
        <taxon>Dothideomycetes</taxon>
        <taxon>Pleosporomycetidae</taxon>
        <taxon>Mytilinidiales</taxon>
        <taxon>Argynnaceae</taxon>
        <taxon>Lepidopterella</taxon>
    </lineage>
</organism>
<dbReference type="SUPFAM" id="SSF52540">
    <property type="entry name" value="P-loop containing nucleoside triphosphate hydrolases"/>
    <property type="match status" value="1"/>
</dbReference>
<dbReference type="SMART" id="SM00490">
    <property type="entry name" value="HELICc"/>
    <property type="match status" value="1"/>
</dbReference>
<dbReference type="InterPro" id="IPR027417">
    <property type="entry name" value="P-loop_NTPase"/>
</dbReference>
<proteinExistence type="predicted"/>
<sequence>MSPRYQALLGVVADQVVKRGQKAILWVHYPVEQELLLSIFTNLGFTAATMMADDDSNARWDLQQRFNNPGNELMVLIANYNTSGVGLNLQKACHYVHLVDPPLGWSSREQTVGRNYRLGSLHEVTVIEYFVTGSFNEKQTNQAIEKGISLFAALADLSRIGTTGDELLEVLRLGADEVTPYFLCDGELYKRDSAPAEALFDAIPESERIVYDLTAEKLIAYIFRYRGMESVQHLGFGKDFTEDRLIEVTAEVEKRASSAADIKDVQPTQSPAKPSTPRAKNQSNKAPASDTDKANPDQPSDGQGGKRTLPQTDEGVEQQPADQGKAKRRKQAPRKKVAKQKKKGSQA</sequence>
<gene>
    <name evidence="3" type="ORF">K432DRAFT_97806</name>
</gene>
<reference evidence="3 4" key="1">
    <citation type="journal article" date="2016" name="Nat. Commun.">
        <title>Ectomycorrhizal ecology is imprinted in the genome of the dominant symbiotic fungus Cenococcum geophilum.</title>
        <authorList>
            <consortium name="DOE Joint Genome Institute"/>
            <person name="Peter M."/>
            <person name="Kohler A."/>
            <person name="Ohm R.A."/>
            <person name="Kuo A."/>
            <person name="Krutzmann J."/>
            <person name="Morin E."/>
            <person name="Arend M."/>
            <person name="Barry K.W."/>
            <person name="Binder M."/>
            <person name="Choi C."/>
            <person name="Clum A."/>
            <person name="Copeland A."/>
            <person name="Grisel N."/>
            <person name="Haridas S."/>
            <person name="Kipfer T."/>
            <person name="LaButti K."/>
            <person name="Lindquist E."/>
            <person name="Lipzen A."/>
            <person name="Maire R."/>
            <person name="Meier B."/>
            <person name="Mihaltcheva S."/>
            <person name="Molinier V."/>
            <person name="Murat C."/>
            <person name="Poggeler S."/>
            <person name="Quandt C.A."/>
            <person name="Sperisen C."/>
            <person name="Tritt A."/>
            <person name="Tisserant E."/>
            <person name="Crous P.W."/>
            <person name="Henrissat B."/>
            <person name="Nehls U."/>
            <person name="Egli S."/>
            <person name="Spatafora J.W."/>
            <person name="Grigoriev I.V."/>
            <person name="Martin F.M."/>
        </authorList>
    </citation>
    <scope>NUCLEOTIDE SEQUENCE [LARGE SCALE GENOMIC DNA]</scope>
    <source>
        <strain evidence="3 4">CBS 459.81</strain>
    </source>
</reference>
<evidence type="ECO:0000313" key="3">
    <source>
        <dbReference type="EMBL" id="OCK72672.1"/>
    </source>
</evidence>
<dbReference type="OrthoDB" id="3799241at2759"/>
<feature type="compositionally biased region" description="Basic residues" evidence="1">
    <location>
        <begin position="326"/>
        <end position="347"/>
    </location>
</feature>
<dbReference type="EMBL" id="KV747499">
    <property type="protein sequence ID" value="OCK72672.1"/>
    <property type="molecule type" value="Genomic_DNA"/>
</dbReference>
<feature type="region of interest" description="Disordered" evidence="1">
    <location>
        <begin position="256"/>
        <end position="347"/>
    </location>
</feature>
<dbReference type="Gene3D" id="3.40.50.300">
    <property type="entry name" value="P-loop containing nucleotide triphosphate hydrolases"/>
    <property type="match status" value="1"/>
</dbReference>
<protein>
    <recommendedName>
        <fullName evidence="2">Helicase C-terminal domain-containing protein</fullName>
    </recommendedName>
</protein>
<dbReference type="Pfam" id="PF00271">
    <property type="entry name" value="Helicase_C"/>
    <property type="match status" value="1"/>
</dbReference>
<dbReference type="AlphaFoldDB" id="A0A8E2DVV6"/>
<name>A0A8E2DVV6_9PEZI</name>